<proteinExistence type="predicted"/>
<keyword evidence="2" id="KW-1185">Reference proteome</keyword>
<dbReference type="Proteomes" id="UP000186720">
    <property type="component" value="Unassembled WGS sequence"/>
</dbReference>
<protein>
    <submittedName>
        <fullName evidence="1">Uncharacterized protein</fullName>
    </submittedName>
</protein>
<reference evidence="1 2" key="1">
    <citation type="submission" date="2016-11" db="EMBL/GenBank/DDBJ databases">
        <title>Whole Genome Sequencing of Mucilaginibacter polytrichastri RG4-7(T) isolated from the moss sample.</title>
        <authorList>
            <person name="Li Y."/>
        </authorList>
    </citation>
    <scope>NUCLEOTIDE SEQUENCE [LARGE SCALE GENOMIC DNA]</scope>
    <source>
        <strain evidence="1 2">RG4-7</strain>
    </source>
</reference>
<organism evidence="1 2">
    <name type="scientific">Mucilaginibacter polytrichastri</name>
    <dbReference type="NCBI Taxonomy" id="1302689"/>
    <lineage>
        <taxon>Bacteria</taxon>
        <taxon>Pseudomonadati</taxon>
        <taxon>Bacteroidota</taxon>
        <taxon>Sphingobacteriia</taxon>
        <taxon>Sphingobacteriales</taxon>
        <taxon>Sphingobacteriaceae</taxon>
        <taxon>Mucilaginibacter</taxon>
    </lineage>
</organism>
<dbReference type="AlphaFoldDB" id="A0A1Q5ZSY0"/>
<evidence type="ECO:0000313" key="2">
    <source>
        <dbReference type="Proteomes" id="UP000186720"/>
    </source>
</evidence>
<dbReference type="EMBL" id="MPPL01000001">
    <property type="protein sequence ID" value="OKS84880.1"/>
    <property type="molecule type" value="Genomic_DNA"/>
</dbReference>
<gene>
    <name evidence="1" type="ORF">RG47T_0317</name>
</gene>
<evidence type="ECO:0000313" key="1">
    <source>
        <dbReference type="EMBL" id="OKS84880.1"/>
    </source>
</evidence>
<accession>A0A1Q5ZSY0</accession>
<dbReference type="STRING" id="1302689.RG47T_0317"/>
<name>A0A1Q5ZSY0_9SPHI</name>
<sequence>MISIAVKFGMDEKNEHVYFFIERLNEKLIRYEVSLAKPWRQDKSIDMISVDTTKRNH</sequence>
<comment type="caution">
    <text evidence="1">The sequence shown here is derived from an EMBL/GenBank/DDBJ whole genome shotgun (WGS) entry which is preliminary data.</text>
</comment>